<evidence type="ECO:0000313" key="2">
    <source>
        <dbReference type="EMBL" id="KAF2843678.1"/>
    </source>
</evidence>
<protein>
    <submittedName>
        <fullName evidence="2">Uncharacterized protein</fullName>
    </submittedName>
</protein>
<proteinExistence type="predicted"/>
<accession>A0A9P4SL93</accession>
<sequence>MPPCRHKTYKIDYYTPKSTITLHRPCLERTCKTCHNNQPLLPTPPVSRKSSAAEDAGYLADDSEAPTPFFRLKTNLPYPETPGIEPLKPFLPNPVQENKKIYWTLRGDKISVREVYTPRSPSPSPSPSSSEFLSPSPPATPLIRKGIKLHIHNSRVRVRRVLKIRFRQLRAVYGMRTGLRALQLGEGEFRFPTKVEGGIRRQRSGPRFRWRVCLRFRTVRGRRAFGGLVRELGRGEDSMHLMWY</sequence>
<evidence type="ECO:0000256" key="1">
    <source>
        <dbReference type="SAM" id="MobiDB-lite"/>
    </source>
</evidence>
<feature type="region of interest" description="Disordered" evidence="1">
    <location>
        <begin position="114"/>
        <end position="137"/>
    </location>
</feature>
<organism evidence="2 3">
    <name type="scientific">Patellaria atrata CBS 101060</name>
    <dbReference type="NCBI Taxonomy" id="1346257"/>
    <lineage>
        <taxon>Eukaryota</taxon>
        <taxon>Fungi</taxon>
        <taxon>Dikarya</taxon>
        <taxon>Ascomycota</taxon>
        <taxon>Pezizomycotina</taxon>
        <taxon>Dothideomycetes</taxon>
        <taxon>Dothideomycetes incertae sedis</taxon>
        <taxon>Patellariales</taxon>
        <taxon>Patellariaceae</taxon>
        <taxon>Patellaria</taxon>
    </lineage>
</organism>
<keyword evidence="3" id="KW-1185">Reference proteome</keyword>
<evidence type="ECO:0000313" key="3">
    <source>
        <dbReference type="Proteomes" id="UP000799429"/>
    </source>
</evidence>
<comment type="caution">
    <text evidence="2">The sequence shown here is derived from an EMBL/GenBank/DDBJ whole genome shotgun (WGS) entry which is preliminary data.</text>
</comment>
<gene>
    <name evidence="2" type="ORF">M501DRAFT_1013018</name>
</gene>
<reference evidence="2" key="1">
    <citation type="journal article" date="2020" name="Stud. Mycol.">
        <title>101 Dothideomycetes genomes: a test case for predicting lifestyles and emergence of pathogens.</title>
        <authorList>
            <person name="Haridas S."/>
            <person name="Albert R."/>
            <person name="Binder M."/>
            <person name="Bloem J."/>
            <person name="Labutti K."/>
            <person name="Salamov A."/>
            <person name="Andreopoulos B."/>
            <person name="Baker S."/>
            <person name="Barry K."/>
            <person name="Bills G."/>
            <person name="Bluhm B."/>
            <person name="Cannon C."/>
            <person name="Castanera R."/>
            <person name="Culley D."/>
            <person name="Daum C."/>
            <person name="Ezra D."/>
            <person name="Gonzalez J."/>
            <person name="Henrissat B."/>
            <person name="Kuo A."/>
            <person name="Liang C."/>
            <person name="Lipzen A."/>
            <person name="Lutzoni F."/>
            <person name="Magnuson J."/>
            <person name="Mondo S."/>
            <person name="Nolan M."/>
            <person name="Ohm R."/>
            <person name="Pangilinan J."/>
            <person name="Park H.-J."/>
            <person name="Ramirez L."/>
            <person name="Alfaro M."/>
            <person name="Sun H."/>
            <person name="Tritt A."/>
            <person name="Yoshinaga Y."/>
            <person name="Zwiers L.-H."/>
            <person name="Turgeon B."/>
            <person name="Goodwin S."/>
            <person name="Spatafora J."/>
            <person name="Crous P."/>
            <person name="Grigoriev I."/>
        </authorList>
    </citation>
    <scope>NUCLEOTIDE SEQUENCE</scope>
    <source>
        <strain evidence="2">CBS 101060</strain>
    </source>
</reference>
<dbReference type="AlphaFoldDB" id="A0A9P4SL93"/>
<name>A0A9P4SL93_9PEZI</name>
<dbReference type="EMBL" id="MU006089">
    <property type="protein sequence ID" value="KAF2843678.1"/>
    <property type="molecule type" value="Genomic_DNA"/>
</dbReference>
<dbReference type="Proteomes" id="UP000799429">
    <property type="component" value="Unassembled WGS sequence"/>
</dbReference>